<dbReference type="Pfam" id="PF18158">
    <property type="entry name" value="AidB_N"/>
    <property type="match status" value="1"/>
</dbReference>
<evidence type="ECO:0000313" key="2">
    <source>
        <dbReference type="EMBL" id="CAI9598621.1"/>
    </source>
</evidence>
<comment type="caution">
    <text evidence="2">The sequence shown here is derived from an EMBL/GenBank/DDBJ whole genome shotgun (WGS) entry which is preliminary data.</text>
</comment>
<dbReference type="InterPro" id="IPR041504">
    <property type="entry name" value="AidB_N"/>
</dbReference>
<dbReference type="Proteomes" id="UP001162483">
    <property type="component" value="Unassembled WGS sequence"/>
</dbReference>
<proteinExistence type="predicted"/>
<organism evidence="2 3">
    <name type="scientific">Staurois parvus</name>
    <dbReference type="NCBI Taxonomy" id="386267"/>
    <lineage>
        <taxon>Eukaryota</taxon>
        <taxon>Metazoa</taxon>
        <taxon>Chordata</taxon>
        <taxon>Craniata</taxon>
        <taxon>Vertebrata</taxon>
        <taxon>Euteleostomi</taxon>
        <taxon>Amphibia</taxon>
        <taxon>Batrachia</taxon>
        <taxon>Anura</taxon>
        <taxon>Neobatrachia</taxon>
        <taxon>Ranoidea</taxon>
        <taxon>Ranidae</taxon>
        <taxon>Staurois</taxon>
    </lineage>
</organism>
<dbReference type="Gene3D" id="6.10.250.600">
    <property type="match status" value="1"/>
</dbReference>
<keyword evidence="3" id="KW-1185">Reference proteome</keyword>
<protein>
    <recommendedName>
        <fullName evidence="1">Adaptive response protein AidB N-terminal domain-containing protein</fullName>
    </recommendedName>
</protein>
<dbReference type="InterPro" id="IPR052904">
    <property type="entry name" value="Acyl-CoA_dehydrogenase-like"/>
</dbReference>
<gene>
    <name evidence="2" type="ORF">SPARVUS_LOCUS12416688</name>
</gene>
<evidence type="ECO:0000259" key="1">
    <source>
        <dbReference type="Pfam" id="PF18158"/>
    </source>
</evidence>
<dbReference type="EMBL" id="CATNWA010017181">
    <property type="protein sequence ID" value="CAI9598621.1"/>
    <property type="molecule type" value="Genomic_DNA"/>
</dbReference>
<reference evidence="2" key="1">
    <citation type="submission" date="2023-05" db="EMBL/GenBank/DDBJ databases">
        <authorList>
            <person name="Stuckert A."/>
        </authorList>
    </citation>
    <scope>NUCLEOTIDE SEQUENCE</scope>
</reference>
<evidence type="ECO:0000313" key="3">
    <source>
        <dbReference type="Proteomes" id="UP001162483"/>
    </source>
</evidence>
<name>A0ABN9FT09_9NEOB</name>
<dbReference type="PANTHER" id="PTHR42707">
    <property type="entry name" value="ACYL-COA DEHYDROGENASE"/>
    <property type="match status" value="1"/>
</dbReference>
<feature type="domain" description="Adaptive response protein AidB N-terminal" evidence="1">
    <location>
        <begin position="46"/>
        <end position="177"/>
    </location>
</feature>
<accession>A0ABN9FT09</accession>
<dbReference type="PANTHER" id="PTHR42707:SF2">
    <property type="entry name" value="ACD11 DEHYDROGENASE"/>
    <property type="match status" value="1"/>
</dbReference>
<sequence>MSSKSAVSPAISNEDSKSHPVLEELRMPFSRSMIGSFFQEQPKLGNQFLEDALLQSYLRKHLPPLVLEQASRDLERFGQRIVEEINSLGRECELTYLPQLQQYDAWGCRIDRIITCPAWKRMKELSAEEGLIAEAYERKYSSWSRLIQVVKLYLYSPSSGLFTCPLAMTDGAAKVIEVTSLIEPIEHTLCFYLCYLCVMN</sequence>